<keyword evidence="5" id="KW-1185">Reference proteome</keyword>
<dbReference type="GO" id="GO:0016614">
    <property type="term" value="F:oxidoreductase activity, acting on CH-OH group of donors"/>
    <property type="evidence" value="ECO:0007669"/>
    <property type="project" value="UniProtKB-ARBA"/>
</dbReference>
<evidence type="ECO:0000256" key="1">
    <source>
        <dbReference type="ARBA" id="ARBA00006484"/>
    </source>
</evidence>
<dbReference type="Gene3D" id="3.40.50.720">
    <property type="entry name" value="NAD(P)-binding Rossmann-like Domain"/>
    <property type="match status" value="1"/>
</dbReference>
<sequence>MSTTPDRVALVLGGSGGIGRAVSERLAADGMAVAVHYAGNKGRAEEVVTAIDAAGGAAIAVGGDVADENDMRAAFEAVETAFGGVDVVVNTAGILILKPIAEFDLDDLDRMHRTNIRGTFVVAREAANRVRAGGAVVNFSTSVTRLQMPTYGGYVASKAAVEGMTLILARELRGRDVTVNAVAPGPTATPLFLDGKDEATIANLAKAAPLERIGRPEDIAEAVSYLAGPARWVNGQVLFTNGGIA</sequence>
<evidence type="ECO:0000313" key="4">
    <source>
        <dbReference type="EMBL" id="RZS32391.1"/>
    </source>
</evidence>
<evidence type="ECO:0000313" key="5">
    <source>
        <dbReference type="Proteomes" id="UP000294257"/>
    </source>
</evidence>
<dbReference type="Pfam" id="PF13561">
    <property type="entry name" value="adh_short_C2"/>
    <property type="match status" value="1"/>
</dbReference>
<dbReference type="PRINTS" id="PR00080">
    <property type="entry name" value="SDRFAMILY"/>
</dbReference>
<dbReference type="PANTHER" id="PTHR48107">
    <property type="entry name" value="NADPH-DEPENDENT ALDEHYDE REDUCTASE-LIKE PROTEIN, CHLOROPLASTIC-RELATED"/>
    <property type="match status" value="1"/>
</dbReference>
<feature type="domain" description="Ketoreductase" evidence="3">
    <location>
        <begin position="7"/>
        <end position="185"/>
    </location>
</feature>
<dbReference type="InterPro" id="IPR002347">
    <property type="entry name" value="SDR_fam"/>
</dbReference>
<dbReference type="OrthoDB" id="154414at2"/>
<dbReference type="EMBL" id="SGWQ01000012">
    <property type="protein sequence ID" value="RZS32391.1"/>
    <property type="molecule type" value="Genomic_DNA"/>
</dbReference>
<evidence type="ECO:0000256" key="2">
    <source>
        <dbReference type="ARBA" id="ARBA00023002"/>
    </source>
</evidence>
<dbReference type="Proteomes" id="UP000294257">
    <property type="component" value="Unassembled WGS sequence"/>
</dbReference>
<dbReference type="FunFam" id="3.40.50.720:FF:000084">
    <property type="entry name" value="Short-chain dehydrogenase reductase"/>
    <property type="match status" value="1"/>
</dbReference>
<dbReference type="RefSeq" id="WP_130347843.1">
    <property type="nucleotide sequence ID" value="NZ_SGWQ01000012.1"/>
</dbReference>
<dbReference type="SUPFAM" id="SSF51735">
    <property type="entry name" value="NAD(P)-binding Rossmann-fold domains"/>
    <property type="match status" value="1"/>
</dbReference>
<dbReference type="InterPro" id="IPR036291">
    <property type="entry name" value="NAD(P)-bd_dom_sf"/>
</dbReference>
<organism evidence="4 5">
    <name type="scientific">Herbihabitans rhizosphaerae</name>
    <dbReference type="NCBI Taxonomy" id="1872711"/>
    <lineage>
        <taxon>Bacteria</taxon>
        <taxon>Bacillati</taxon>
        <taxon>Actinomycetota</taxon>
        <taxon>Actinomycetes</taxon>
        <taxon>Pseudonocardiales</taxon>
        <taxon>Pseudonocardiaceae</taxon>
        <taxon>Herbihabitans</taxon>
    </lineage>
</organism>
<evidence type="ECO:0000259" key="3">
    <source>
        <dbReference type="SMART" id="SM00822"/>
    </source>
</evidence>
<protein>
    <submittedName>
        <fullName evidence="4">3-oxoacyl-[acyl-carrier protein] reductase</fullName>
    </submittedName>
</protein>
<keyword evidence="2" id="KW-0560">Oxidoreductase</keyword>
<dbReference type="PANTHER" id="PTHR48107:SF7">
    <property type="entry name" value="RE15974P"/>
    <property type="match status" value="1"/>
</dbReference>
<accession>A0A4Q7KE95</accession>
<dbReference type="InterPro" id="IPR057326">
    <property type="entry name" value="KR_dom"/>
</dbReference>
<comment type="caution">
    <text evidence="4">The sequence shown here is derived from an EMBL/GenBank/DDBJ whole genome shotgun (WGS) entry which is preliminary data.</text>
</comment>
<dbReference type="SMART" id="SM00822">
    <property type="entry name" value="PKS_KR"/>
    <property type="match status" value="1"/>
</dbReference>
<dbReference type="PRINTS" id="PR00081">
    <property type="entry name" value="GDHRDH"/>
</dbReference>
<reference evidence="4 5" key="1">
    <citation type="submission" date="2019-02" db="EMBL/GenBank/DDBJ databases">
        <title>Genomic Encyclopedia of Type Strains, Phase IV (KMG-IV): sequencing the most valuable type-strain genomes for metagenomic binning, comparative biology and taxonomic classification.</title>
        <authorList>
            <person name="Goeker M."/>
        </authorList>
    </citation>
    <scope>NUCLEOTIDE SEQUENCE [LARGE SCALE GENOMIC DNA]</scope>
    <source>
        <strain evidence="4 5">DSM 101727</strain>
    </source>
</reference>
<comment type="similarity">
    <text evidence="1">Belongs to the short-chain dehydrogenases/reductases (SDR) family.</text>
</comment>
<gene>
    <name evidence="4" type="ORF">EV193_11224</name>
</gene>
<name>A0A4Q7KE95_9PSEU</name>
<dbReference type="AlphaFoldDB" id="A0A4Q7KE95"/>
<proteinExistence type="inferred from homology"/>